<name>A0A9Q3IGR8_9BASI</name>
<feature type="compositionally biased region" description="Polar residues" evidence="1">
    <location>
        <begin position="91"/>
        <end position="109"/>
    </location>
</feature>
<dbReference type="Proteomes" id="UP000765509">
    <property type="component" value="Unassembled WGS sequence"/>
</dbReference>
<organism evidence="2 3">
    <name type="scientific">Austropuccinia psidii MF-1</name>
    <dbReference type="NCBI Taxonomy" id="1389203"/>
    <lineage>
        <taxon>Eukaryota</taxon>
        <taxon>Fungi</taxon>
        <taxon>Dikarya</taxon>
        <taxon>Basidiomycota</taxon>
        <taxon>Pucciniomycotina</taxon>
        <taxon>Pucciniomycetes</taxon>
        <taxon>Pucciniales</taxon>
        <taxon>Sphaerophragmiaceae</taxon>
        <taxon>Austropuccinia</taxon>
    </lineage>
</organism>
<dbReference type="AlphaFoldDB" id="A0A9Q3IGR8"/>
<evidence type="ECO:0000313" key="2">
    <source>
        <dbReference type="EMBL" id="MBW0539967.1"/>
    </source>
</evidence>
<reference evidence="2" key="1">
    <citation type="submission" date="2021-03" db="EMBL/GenBank/DDBJ databases">
        <title>Draft genome sequence of rust myrtle Austropuccinia psidii MF-1, a brazilian biotype.</title>
        <authorList>
            <person name="Quecine M.C."/>
            <person name="Pachon D.M.R."/>
            <person name="Bonatelli M.L."/>
            <person name="Correr F.H."/>
            <person name="Franceschini L.M."/>
            <person name="Leite T.F."/>
            <person name="Margarido G.R.A."/>
            <person name="Almeida C.A."/>
            <person name="Ferrarezi J.A."/>
            <person name="Labate C.A."/>
        </authorList>
    </citation>
    <scope>NUCLEOTIDE SEQUENCE</scope>
    <source>
        <strain evidence="2">MF-1</strain>
    </source>
</reference>
<feature type="compositionally biased region" description="Polar residues" evidence="1">
    <location>
        <begin position="67"/>
        <end position="77"/>
    </location>
</feature>
<proteinExistence type="predicted"/>
<evidence type="ECO:0000313" key="3">
    <source>
        <dbReference type="Proteomes" id="UP000765509"/>
    </source>
</evidence>
<gene>
    <name evidence="2" type="ORF">O181_079682</name>
</gene>
<accession>A0A9Q3IGR8</accession>
<feature type="region of interest" description="Disordered" evidence="1">
    <location>
        <begin position="67"/>
        <end position="131"/>
    </location>
</feature>
<protein>
    <submittedName>
        <fullName evidence="2">Uncharacterized protein</fullName>
    </submittedName>
</protein>
<comment type="caution">
    <text evidence="2">The sequence shown here is derived from an EMBL/GenBank/DDBJ whole genome shotgun (WGS) entry which is preliminary data.</text>
</comment>
<sequence length="131" mass="14026">MNSKLTELTESYLSAPPTSVLCGSGILSQLDSTWSMAASVFGQKSHIITSTPRTFKQALATILTSLPPASQSSSTTRPAFIPAVKPYPVPQSRNSPIGTSEQLQPVASSSRKKELSPLMFPASPVFQQREC</sequence>
<keyword evidence="3" id="KW-1185">Reference proteome</keyword>
<evidence type="ECO:0000256" key="1">
    <source>
        <dbReference type="SAM" id="MobiDB-lite"/>
    </source>
</evidence>
<dbReference type="EMBL" id="AVOT02044607">
    <property type="protein sequence ID" value="MBW0539967.1"/>
    <property type="molecule type" value="Genomic_DNA"/>
</dbReference>